<dbReference type="FunCoup" id="H0EFN5">
    <property type="interactions" value="440"/>
</dbReference>
<name>H0EFN5_GLAL7</name>
<evidence type="ECO:0000256" key="5">
    <source>
        <dbReference type="SAM" id="MobiDB-lite"/>
    </source>
</evidence>
<evidence type="ECO:0000313" key="7">
    <source>
        <dbReference type="Proteomes" id="UP000005446"/>
    </source>
</evidence>
<dbReference type="Proteomes" id="UP000005446">
    <property type="component" value="Unassembled WGS sequence"/>
</dbReference>
<dbReference type="GO" id="GO:0007023">
    <property type="term" value="P:post-chaperonin tubulin folding pathway"/>
    <property type="evidence" value="ECO:0007669"/>
    <property type="project" value="UniProtKB-UniRule"/>
</dbReference>
<keyword evidence="3" id="KW-0963">Cytoplasm</keyword>
<dbReference type="GO" id="GO:0048487">
    <property type="term" value="F:beta-tubulin binding"/>
    <property type="evidence" value="ECO:0007669"/>
    <property type="project" value="InterPro"/>
</dbReference>
<keyword evidence="3" id="KW-0493">Microtubule</keyword>
<keyword evidence="7" id="KW-1185">Reference proteome</keyword>
<feature type="compositionally biased region" description="Basic and acidic residues" evidence="5">
    <location>
        <begin position="120"/>
        <end position="129"/>
    </location>
</feature>
<dbReference type="GO" id="GO:0005829">
    <property type="term" value="C:cytosol"/>
    <property type="evidence" value="ECO:0007669"/>
    <property type="project" value="TreeGrafter"/>
</dbReference>
<evidence type="ECO:0000256" key="2">
    <source>
        <dbReference type="ARBA" id="ARBA00023186"/>
    </source>
</evidence>
<keyword evidence="3" id="KW-0206">Cytoskeleton</keyword>
<dbReference type="Gene3D" id="1.20.58.90">
    <property type="match status" value="1"/>
</dbReference>
<comment type="subcellular location">
    <subcellularLocation>
        <location evidence="3">Cytoplasm</location>
        <location evidence="3">Cytoskeleton</location>
    </subcellularLocation>
</comment>
<protein>
    <recommendedName>
        <fullName evidence="3">Tubulin-specific chaperone A</fullName>
    </recommendedName>
</protein>
<evidence type="ECO:0000256" key="1">
    <source>
        <dbReference type="ARBA" id="ARBA00006806"/>
    </source>
</evidence>
<dbReference type="EMBL" id="AGUE01000020">
    <property type="protein sequence ID" value="EHL02656.1"/>
    <property type="molecule type" value="Genomic_DNA"/>
</dbReference>
<dbReference type="GO" id="GO:0005874">
    <property type="term" value="C:microtubule"/>
    <property type="evidence" value="ECO:0007669"/>
    <property type="project" value="UniProtKB-KW"/>
</dbReference>
<dbReference type="InterPro" id="IPR004226">
    <property type="entry name" value="TBCA"/>
</dbReference>
<keyword evidence="2 3" id="KW-0143">Chaperone</keyword>
<comment type="subunit">
    <text evidence="3">Supercomplex made of cofactors A to E. Cofactors A and D function by capturing and stabilizing tubulin in a quasi-native conformation. Cofactor E binds to the cofactor D-tubulin complex; interaction with cofactor C then causes the release of tubulin polypeptides that are committed to the native state.</text>
</comment>
<evidence type="ECO:0000256" key="3">
    <source>
        <dbReference type="RuleBase" id="RU364030"/>
    </source>
</evidence>
<feature type="coiled-coil region" evidence="4">
    <location>
        <begin position="21"/>
        <end position="55"/>
    </location>
</feature>
<dbReference type="SUPFAM" id="SSF46988">
    <property type="entry name" value="Tubulin chaperone cofactor A"/>
    <property type="match status" value="1"/>
</dbReference>
<feature type="region of interest" description="Disordered" evidence="5">
    <location>
        <begin position="103"/>
        <end position="129"/>
    </location>
</feature>
<organism evidence="6 7">
    <name type="scientific">Glarea lozoyensis (strain ATCC 74030 / MF5533)</name>
    <dbReference type="NCBI Taxonomy" id="1104152"/>
    <lineage>
        <taxon>Eukaryota</taxon>
        <taxon>Fungi</taxon>
        <taxon>Dikarya</taxon>
        <taxon>Ascomycota</taxon>
        <taxon>Pezizomycotina</taxon>
        <taxon>Leotiomycetes</taxon>
        <taxon>Helotiales</taxon>
        <taxon>Helotiaceae</taxon>
        <taxon>Glarea</taxon>
    </lineage>
</organism>
<dbReference type="OrthoDB" id="296187at2759"/>
<dbReference type="AlphaFoldDB" id="H0EFN5"/>
<comment type="caution">
    <text evidence="6">The sequence shown here is derived from an EMBL/GenBank/DDBJ whole genome shotgun (WGS) entry which is preliminary data.</text>
</comment>
<sequence length="129" mass="14227">MPPPSPLAIATSSVNRLIKEEASYHRELLSQEARLAKLEERVAKLEGKTDEDENAEYELKQEVLGAPPYFSIRTAIEETRAVFPPLRQRIADAVAKLEDRLEEGKAKGGKEGEIAAAEETVGRAKEVGK</sequence>
<dbReference type="PANTHER" id="PTHR21500:SF0">
    <property type="entry name" value="TUBULIN-SPECIFIC CHAPERONE A"/>
    <property type="match status" value="1"/>
</dbReference>
<comment type="similarity">
    <text evidence="1 3">Belongs to the TBCA family.</text>
</comment>
<dbReference type="PANTHER" id="PTHR21500">
    <property type="entry name" value="TUBULIN-SPECIFIC CHAPERONE A"/>
    <property type="match status" value="1"/>
</dbReference>
<reference evidence="6 7" key="1">
    <citation type="journal article" date="2012" name="Eukaryot. Cell">
        <title>Genome sequence of the fungus Glarea lozoyensis: the first genome sequence of a species from the Helotiaceae family.</title>
        <authorList>
            <person name="Youssar L."/>
            <person name="Gruening B.A."/>
            <person name="Erxleben A."/>
            <person name="Guenther S."/>
            <person name="Huettel W."/>
        </authorList>
    </citation>
    <scope>NUCLEOTIDE SEQUENCE [LARGE SCALE GENOMIC DNA]</scope>
    <source>
        <strain evidence="7">ATCC 74030 / MF5533</strain>
    </source>
</reference>
<keyword evidence="4" id="KW-0175">Coiled coil</keyword>
<dbReference type="GO" id="GO:0007021">
    <property type="term" value="P:tubulin complex assembly"/>
    <property type="evidence" value="ECO:0007669"/>
    <property type="project" value="UniProtKB-UniRule"/>
</dbReference>
<dbReference type="InterPro" id="IPR036126">
    <property type="entry name" value="TBCA_sf"/>
</dbReference>
<accession>H0EFN5</accession>
<evidence type="ECO:0000256" key="4">
    <source>
        <dbReference type="SAM" id="Coils"/>
    </source>
</evidence>
<feature type="compositionally biased region" description="Basic and acidic residues" evidence="5">
    <location>
        <begin position="103"/>
        <end position="113"/>
    </location>
</feature>
<evidence type="ECO:0000313" key="6">
    <source>
        <dbReference type="EMBL" id="EHL02656.1"/>
    </source>
</evidence>
<dbReference type="InParanoid" id="H0EFN5"/>
<proteinExistence type="inferred from homology"/>
<dbReference type="HOGENOM" id="CLU_130569_0_0_1"/>
<gene>
    <name evidence="6" type="ORF">M7I_1165</name>
</gene>
<dbReference type="Pfam" id="PF02970">
    <property type="entry name" value="TBCA"/>
    <property type="match status" value="1"/>
</dbReference>